<feature type="transmembrane region" description="Helical" evidence="2">
    <location>
        <begin position="53"/>
        <end position="76"/>
    </location>
</feature>
<dbReference type="GO" id="GO:0007165">
    <property type="term" value="P:signal transduction"/>
    <property type="evidence" value="ECO:0007669"/>
    <property type="project" value="UniProtKB-KW"/>
</dbReference>
<dbReference type="Gene3D" id="3.30.450.40">
    <property type="match status" value="3"/>
</dbReference>
<dbReference type="RefSeq" id="WP_015956051.1">
    <property type="nucleotide sequence ID" value="NC_011729.1"/>
</dbReference>
<dbReference type="InterPro" id="IPR016132">
    <property type="entry name" value="Phyto_chromo_attachment"/>
</dbReference>
<dbReference type="Proteomes" id="UP000002384">
    <property type="component" value="Chromosome"/>
</dbReference>
<dbReference type="HOGENOM" id="CLU_000445_50_2_3"/>
<evidence type="ECO:0000256" key="1">
    <source>
        <dbReference type="PROSITE-ProRule" id="PRU00284"/>
    </source>
</evidence>
<reference evidence="6" key="1">
    <citation type="journal article" date="2011" name="MBio">
        <title>Novel metabolic attributes of the genus Cyanothece, comprising a group of unicellular nitrogen-fixing Cyanobacteria.</title>
        <authorList>
            <person name="Bandyopadhyay A."/>
            <person name="Elvitigala T."/>
            <person name="Welsh E."/>
            <person name="Stockel J."/>
            <person name="Liberton M."/>
            <person name="Min H."/>
            <person name="Sherman L.A."/>
            <person name="Pakrasi H.B."/>
        </authorList>
    </citation>
    <scope>NUCLEOTIDE SEQUENCE [LARGE SCALE GENOMIC DNA]</scope>
    <source>
        <strain evidence="6">PCC 7424</strain>
    </source>
</reference>
<keyword evidence="2" id="KW-0812">Transmembrane</keyword>
<dbReference type="eggNOG" id="COG2203">
    <property type="taxonomic scope" value="Bacteria"/>
</dbReference>
<protein>
    <submittedName>
        <fullName evidence="5">Methyl-accepting chemotaxis sensory transducer</fullName>
    </submittedName>
</protein>
<organism evidence="5 6">
    <name type="scientific">Gloeothece citriformis (strain PCC 7424)</name>
    <name type="common">Cyanothece sp. (strain PCC 7424)</name>
    <dbReference type="NCBI Taxonomy" id="65393"/>
    <lineage>
        <taxon>Bacteria</taxon>
        <taxon>Bacillati</taxon>
        <taxon>Cyanobacteriota</taxon>
        <taxon>Cyanophyceae</taxon>
        <taxon>Oscillatoriophycideae</taxon>
        <taxon>Chroococcales</taxon>
        <taxon>Aphanothecaceae</taxon>
        <taxon>Gloeothece</taxon>
        <taxon>Gloeothece citriformis</taxon>
    </lineage>
</organism>
<name>B7KL94_GLOC7</name>
<dbReference type="SMART" id="SM00065">
    <property type="entry name" value="GAF"/>
    <property type="match status" value="3"/>
</dbReference>
<dbReference type="AlphaFoldDB" id="B7KL94"/>
<feature type="transmembrane region" description="Helical" evidence="2">
    <location>
        <begin position="12"/>
        <end position="33"/>
    </location>
</feature>
<dbReference type="InterPro" id="IPR004089">
    <property type="entry name" value="MCPsignal_dom"/>
</dbReference>
<dbReference type="InterPro" id="IPR003018">
    <property type="entry name" value="GAF"/>
</dbReference>
<feature type="domain" description="Phytochrome chromophore attachment site" evidence="3">
    <location>
        <begin position="158"/>
        <end position="294"/>
    </location>
</feature>
<evidence type="ECO:0000256" key="2">
    <source>
        <dbReference type="SAM" id="Phobius"/>
    </source>
</evidence>
<keyword evidence="2" id="KW-1133">Transmembrane helix</keyword>
<dbReference type="Pfam" id="PF00015">
    <property type="entry name" value="MCPsignal"/>
    <property type="match status" value="1"/>
</dbReference>
<evidence type="ECO:0000259" key="3">
    <source>
        <dbReference type="PROSITE" id="PS50046"/>
    </source>
</evidence>
<dbReference type="InterPro" id="IPR029016">
    <property type="entry name" value="GAF-like_dom_sf"/>
</dbReference>
<accession>B7KL94</accession>
<evidence type="ECO:0000313" key="5">
    <source>
        <dbReference type="EMBL" id="ACK72466.1"/>
    </source>
</evidence>
<dbReference type="GO" id="GO:0016020">
    <property type="term" value="C:membrane"/>
    <property type="evidence" value="ECO:0007669"/>
    <property type="project" value="InterPro"/>
</dbReference>
<evidence type="ECO:0000259" key="4">
    <source>
        <dbReference type="PROSITE" id="PS50111"/>
    </source>
</evidence>
<dbReference type="EMBL" id="CP001291">
    <property type="protein sequence ID" value="ACK72466.1"/>
    <property type="molecule type" value="Genomic_DNA"/>
</dbReference>
<dbReference type="STRING" id="65393.PCC7424_4093"/>
<proteinExistence type="predicted"/>
<dbReference type="eggNOG" id="COG0840">
    <property type="taxonomic scope" value="Bacteria"/>
</dbReference>
<gene>
    <name evidence="5" type="ordered locus">PCC7424_4093</name>
</gene>
<keyword evidence="1" id="KW-0807">Transducer</keyword>
<evidence type="ECO:0000313" key="6">
    <source>
        <dbReference type="Proteomes" id="UP000002384"/>
    </source>
</evidence>
<sequence length="937" mass="106087">MNKWSLKAKILAGAISLTLIPPLIVGGLSYLAIQSLKTQLVEDRQNTQSPLTPQLSVIALISGATALFSATIALRLTRLVLRPILKASQTSTTVVNRLRQENFPLRSPETNPDALRNLPKNINLIAQQIPTLLWKREATDEQFQVLMTISRHIWESFSEENVLRTTVEEVRQTLNTDRVAIFRFDNELEGTFIAESVAPIWPKTLWTTINHALFDQNYTQMYQEGLIHAINDIYQAELSDADIGLLERFAVKASLIAPIFRENKLFGLLIAHQCANSRHWQPSEIDLFAQIAIQVGFALDHARLLAQVDHSAEQTQIFTDITLNLRKSLREEDVLTTTVEEVRKAFKADRVLVYSFDSDWYGTVIAESVVPGFPKALWAKIKDPCFAEGYVESYQQGRVHALDNIYEAGLTECYLQQLEPFGVKANLVAPILKDERLFGLLIAHQCSNPRHWQPSEIDLFAQIAIQVGFALDHARLLGQVDHSAEQTHLFSDITLNLRKSLREEDVLTTTVEEVRKAFKADRVLVYSFDSDWYGTVIAESVVPGFPKALWAKIKDPCFAEGYVESYQQGRVHALDNIYEAGLTECYLQQLEPFGVKANLVAPILKDERLFGLLIAHQCTNPRHWQPSEIELFTQIAIQVGFALDHARLLGQVEQAYQTAHLIGQKQHQQQETLHLQLSEILGENQTGLKNLSTEALTQMDRVSVIYNQIRDTANHVENQNTIIQQIESQQQQMTKMIQSSCESMNQLLEQISTFQNTFIQTADQLNLIEQPVRKLFDVISLVNNIMPQVKFEALSAELEVSRIEGGNGQLSSMIKKALSLTAQMETEFNQIVPLIGEIQGQTHEVSTTIRREIQQIKIDNHLVEEIKLLSGQIIRFNGQITDLVKEIAQVRIEDGDTLAQVSHSVLEMATFIRQTSEQTRLLVNSFDKIAEIIEQHE</sequence>
<dbReference type="PROSITE" id="PS50111">
    <property type="entry name" value="CHEMOTAXIS_TRANSDUC_2"/>
    <property type="match status" value="1"/>
</dbReference>
<feature type="domain" description="Phytochrome chromophore attachment site" evidence="3">
    <location>
        <begin position="502"/>
        <end position="638"/>
    </location>
</feature>
<keyword evidence="2" id="KW-0472">Membrane</keyword>
<dbReference type="SUPFAM" id="SSF58104">
    <property type="entry name" value="Methyl-accepting chemotaxis protein (MCP) signaling domain"/>
    <property type="match status" value="1"/>
</dbReference>
<dbReference type="Gene3D" id="1.10.287.950">
    <property type="entry name" value="Methyl-accepting chemotaxis protein"/>
    <property type="match status" value="1"/>
</dbReference>
<feature type="domain" description="Methyl-accepting transducer" evidence="4">
    <location>
        <begin position="708"/>
        <end position="909"/>
    </location>
</feature>
<feature type="domain" description="Phytochrome chromophore attachment site" evidence="3">
    <location>
        <begin position="330"/>
        <end position="466"/>
    </location>
</feature>
<dbReference type="Pfam" id="PF01590">
    <property type="entry name" value="GAF"/>
    <property type="match status" value="3"/>
</dbReference>
<dbReference type="SUPFAM" id="SSF55781">
    <property type="entry name" value="GAF domain-like"/>
    <property type="match status" value="3"/>
</dbReference>
<dbReference type="PROSITE" id="PS50046">
    <property type="entry name" value="PHYTOCHROME_2"/>
    <property type="match status" value="3"/>
</dbReference>
<dbReference type="KEGG" id="cyc:PCC7424_4093"/>
<keyword evidence="6" id="KW-1185">Reference proteome</keyword>